<dbReference type="PROSITE" id="PS50109">
    <property type="entry name" value="HIS_KIN"/>
    <property type="match status" value="1"/>
</dbReference>
<dbReference type="PANTHER" id="PTHR43065:SF49">
    <property type="entry name" value="HISTIDINE KINASE"/>
    <property type="match status" value="1"/>
</dbReference>
<keyword evidence="4 8" id="KW-0597">Phosphoprotein</keyword>
<accession>A0A3D9FES6</accession>
<dbReference type="GO" id="GO:0000155">
    <property type="term" value="F:phosphorelay sensor kinase activity"/>
    <property type="evidence" value="ECO:0007669"/>
    <property type="project" value="InterPro"/>
</dbReference>
<feature type="domain" description="CHASE" evidence="13">
    <location>
        <begin position="135"/>
        <end position="282"/>
    </location>
</feature>
<evidence type="ECO:0000259" key="11">
    <source>
        <dbReference type="PROSITE" id="PS50109"/>
    </source>
</evidence>
<dbReference type="PRINTS" id="PR00344">
    <property type="entry name" value="BCTRLSENSOR"/>
</dbReference>
<organism evidence="14 15">
    <name type="scientific">Parasphingopyxis lamellibrachiae</name>
    <dbReference type="NCBI Taxonomy" id="680125"/>
    <lineage>
        <taxon>Bacteria</taxon>
        <taxon>Pseudomonadati</taxon>
        <taxon>Pseudomonadota</taxon>
        <taxon>Alphaproteobacteria</taxon>
        <taxon>Sphingomonadales</taxon>
        <taxon>Sphingomonadaceae</taxon>
        <taxon>Parasphingopyxis</taxon>
    </lineage>
</organism>
<dbReference type="OrthoDB" id="9796100at2"/>
<dbReference type="EC" id="2.7.13.3" evidence="3"/>
<evidence type="ECO:0000256" key="10">
    <source>
        <dbReference type="SAM" id="Phobius"/>
    </source>
</evidence>
<dbReference type="CDD" id="cd00082">
    <property type="entry name" value="HisKA"/>
    <property type="match status" value="1"/>
</dbReference>
<evidence type="ECO:0000313" key="15">
    <source>
        <dbReference type="Proteomes" id="UP000256310"/>
    </source>
</evidence>
<evidence type="ECO:0000313" key="14">
    <source>
        <dbReference type="EMBL" id="RED16158.1"/>
    </source>
</evidence>
<dbReference type="Pfam" id="PF00072">
    <property type="entry name" value="Response_reg"/>
    <property type="match status" value="1"/>
</dbReference>
<evidence type="ECO:0000256" key="6">
    <source>
        <dbReference type="ARBA" id="ARBA00022989"/>
    </source>
</evidence>
<name>A0A3D9FES6_9SPHN</name>
<dbReference type="InterPro" id="IPR005467">
    <property type="entry name" value="His_kinase_dom"/>
</dbReference>
<feature type="transmembrane region" description="Helical" evidence="10">
    <location>
        <begin position="296"/>
        <end position="317"/>
    </location>
</feature>
<evidence type="ECO:0000256" key="4">
    <source>
        <dbReference type="ARBA" id="ARBA00022553"/>
    </source>
</evidence>
<proteinExistence type="predicted"/>
<dbReference type="Proteomes" id="UP000256310">
    <property type="component" value="Unassembled WGS sequence"/>
</dbReference>
<comment type="subcellular location">
    <subcellularLocation>
        <location evidence="2">Membrane</location>
    </subcellularLocation>
</comment>
<evidence type="ECO:0000256" key="9">
    <source>
        <dbReference type="SAM" id="MobiDB-lite"/>
    </source>
</evidence>
<dbReference type="InterPro" id="IPR003661">
    <property type="entry name" value="HisK_dim/P_dom"/>
</dbReference>
<evidence type="ECO:0000256" key="1">
    <source>
        <dbReference type="ARBA" id="ARBA00000085"/>
    </source>
</evidence>
<dbReference type="Gene3D" id="3.30.450.350">
    <property type="entry name" value="CHASE domain"/>
    <property type="match status" value="1"/>
</dbReference>
<dbReference type="SUPFAM" id="SSF47384">
    <property type="entry name" value="Homodimeric domain of signal transducing histidine kinase"/>
    <property type="match status" value="1"/>
</dbReference>
<dbReference type="AlphaFoldDB" id="A0A3D9FES6"/>
<dbReference type="PROSITE" id="PS50839">
    <property type="entry name" value="CHASE"/>
    <property type="match status" value="1"/>
</dbReference>
<dbReference type="PANTHER" id="PTHR43065">
    <property type="entry name" value="SENSOR HISTIDINE KINASE"/>
    <property type="match status" value="1"/>
</dbReference>
<feature type="region of interest" description="Disordered" evidence="9">
    <location>
        <begin position="744"/>
        <end position="763"/>
    </location>
</feature>
<evidence type="ECO:0000259" key="12">
    <source>
        <dbReference type="PROSITE" id="PS50110"/>
    </source>
</evidence>
<evidence type="ECO:0000259" key="13">
    <source>
        <dbReference type="PROSITE" id="PS50839"/>
    </source>
</evidence>
<comment type="catalytic activity">
    <reaction evidence="1">
        <text>ATP + protein L-histidine = ADP + protein N-phospho-L-histidine.</text>
        <dbReference type="EC" id="2.7.13.3"/>
    </reaction>
</comment>
<dbReference type="Pfam" id="PF02518">
    <property type="entry name" value="HATPase_c"/>
    <property type="match status" value="1"/>
</dbReference>
<feature type="domain" description="Response regulatory" evidence="12">
    <location>
        <begin position="621"/>
        <end position="736"/>
    </location>
</feature>
<comment type="caution">
    <text evidence="14">The sequence shown here is derived from an EMBL/GenBank/DDBJ whole genome shotgun (WGS) entry which is preliminary data.</text>
</comment>
<evidence type="ECO:0000256" key="8">
    <source>
        <dbReference type="PROSITE-ProRule" id="PRU00169"/>
    </source>
</evidence>
<keyword evidence="6 10" id="KW-1133">Transmembrane helix</keyword>
<evidence type="ECO:0000256" key="5">
    <source>
        <dbReference type="ARBA" id="ARBA00022692"/>
    </source>
</evidence>
<feature type="domain" description="Histidine kinase" evidence="11">
    <location>
        <begin position="373"/>
        <end position="594"/>
    </location>
</feature>
<dbReference type="InterPro" id="IPR042240">
    <property type="entry name" value="CHASE_sf"/>
</dbReference>
<gene>
    <name evidence="14" type="ORF">DFR46_1173</name>
</gene>
<dbReference type="EMBL" id="QRDP01000004">
    <property type="protein sequence ID" value="RED16158.1"/>
    <property type="molecule type" value="Genomic_DNA"/>
</dbReference>
<dbReference type="InterPro" id="IPR036097">
    <property type="entry name" value="HisK_dim/P_sf"/>
</dbReference>
<keyword evidence="7 10" id="KW-0472">Membrane</keyword>
<dbReference type="SMART" id="SM00387">
    <property type="entry name" value="HATPase_c"/>
    <property type="match status" value="1"/>
</dbReference>
<dbReference type="InterPro" id="IPR003594">
    <property type="entry name" value="HATPase_dom"/>
</dbReference>
<keyword evidence="5 10" id="KW-0812">Transmembrane</keyword>
<keyword evidence="15" id="KW-1185">Reference proteome</keyword>
<dbReference type="Gene3D" id="3.30.565.10">
    <property type="entry name" value="Histidine kinase-like ATPase, C-terminal domain"/>
    <property type="match status" value="1"/>
</dbReference>
<dbReference type="SMART" id="SM00448">
    <property type="entry name" value="REC"/>
    <property type="match status" value="1"/>
</dbReference>
<protein>
    <recommendedName>
        <fullName evidence="3">histidine kinase</fullName>
        <ecNumber evidence="3">2.7.13.3</ecNumber>
    </recommendedName>
</protein>
<dbReference type="GO" id="GO:0016020">
    <property type="term" value="C:membrane"/>
    <property type="evidence" value="ECO:0007669"/>
    <property type="project" value="UniProtKB-SubCell"/>
</dbReference>
<dbReference type="Pfam" id="PF00512">
    <property type="entry name" value="HisKA"/>
    <property type="match status" value="1"/>
</dbReference>
<dbReference type="Gene3D" id="1.10.287.130">
    <property type="match status" value="1"/>
</dbReference>
<evidence type="ECO:0000256" key="2">
    <source>
        <dbReference type="ARBA" id="ARBA00004370"/>
    </source>
</evidence>
<dbReference type="SUPFAM" id="SSF52172">
    <property type="entry name" value="CheY-like"/>
    <property type="match status" value="1"/>
</dbReference>
<dbReference type="Pfam" id="PF03924">
    <property type="entry name" value="CHASE"/>
    <property type="match status" value="1"/>
</dbReference>
<sequence>MSIQRILVVGGLLLGLSASLLIAIQLSRTNDARVGDRFASSAEAIVGAVENQIETQLTLLRGTAGFFAASEAITVDEFGAYIDRLDLERNYSGVLGIGFSVTRAERVALERLASQLDPGRMVQVEAWPEGDRDVYSTILFLEPRNEMNMEAIGFDMMSEETRRTAMEEAARTGRTTVSGKVQLVQEIDPEKQPGFLVYSALYRNAGGAGREEHYGWVYSPLRAYDLFDSLFPQDDRADVSISIYDGAPSQDNLLYRSAAAPDDAINRTVETINVGGRQWYIEVVALPGFASGINSALPWIVGLVGGLITLTLALLLFQQVRAAERVDRQVKSRTAELQATNTRLRDEVTAREKAESTVRQMQRVESVGQLTGGIAHDFNNMLAIVVGNLEMAKRRLQNPETLLKFIDQAKLGAERAAALTQRLLAFSRQQPLSPSRVDPNALITGMKELLARTIGKQVDVRTELSADIWPTLADAGQLENAVLNLAINARDAMEDGDMLTIVTSNDVREISGGSQAGVMDEFVAITVRDTGSGMSPEVQAKALDPFFTTKEVGKGTGLGLSQVFGFVRQSGGDLAIESAEGEGTAITIFLPRFVGEDRGEDAAEQPDASRVDIPGGISQEMILVVDDEEQVLAMTVELLRELGYSVIHAPGGQEALDKLSGNPGIRVVLSDIVMPGINGYQLAERALAAVPDLKFVLVSGFDTIGEKSAIVEEHGIAKLQKPFTRQELALAIRAAFDAARGFGDSDGGSGRACEASDDPTDEA</sequence>
<dbReference type="SMART" id="SM00388">
    <property type="entry name" value="HisKA"/>
    <property type="match status" value="1"/>
</dbReference>
<reference evidence="14 15" key="1">
    <citation type="submission" date="2018-07" db="EMBL/GenBank/DDBJ databases">
        <title>Genomic Encyclopedia of Type Strains, Phase IV (KMG-IV): sequencing the most valuable type-strain genomes for metagenomic binning, comparative biology and taxonomic classification.</title>
        <authorList>
            <person name="Goeker M."/>
        </authorList>
    </citation>
    <scope>NUCLEOTIDE SEQUENCE [LARGE SCALE GENOMIC DNA]</scope>
    <source>
        <strain evidence="14 15">DSM 26725</strain>
    </source>
</reference>
<dbReference type="InterPro" id="IPR036890">
    <property type="entry name" value="HATPase_C_sf"/>
</dbReference>
<dbReference type="SUPFAM" id="SSF55874">
    <property type="entry name" value="ATPase domain of HSP90 chaperone/DNA topoisomerase II/histidine kinase"/>
    <property type="match status" value="1"/>
</dbReference>
<dbReference type="Gene3D" id="3.40.50.2300">
    <property type="match status" value="1"/>
</dbReference>
<dbReference type="InterPro" id="IPR006189">
    <property type="entry name" value="CHASE_dom"/>
</dbReference>
<dbReference type="InterPro" id="IPR004358">
    <property type="entry name" value="Sig_transdc_His_kin-like_C"/>
</dbReference>
<dbReference type="SMART" id="SM01079">
    <property type="entry name" value="CHASE"/>
    <property type="match status" value="1"/>
</dbReference>
<dbReference type="InterPro" id="IPR011006">
    <property type="entry name" value="CheY-like_superfamily"/>
</dbReference>
<dbReference type="InterPro" id="IPR001789">
    <property type="entry name" value="Sig_transdc_resp-reg_receiver"/>
</dbReference>
<evidence type="ECO:0000256" key="3">
    <source>
        <dbReference type="ARBA" id="ARBA00012438"/>
    </source>
</evidence>
<evidence type="ECO:0000256" key="7">
    <source>
        <dbReference type="ARBA" id="ARBA00023136"/>
    </source>
</evidence>
<feature type="modified residue" description="4-aspartylphosphate" evidence="8">
    <location>
        <position position="671"/>
    </location>
</feature>
<dbReference type="RefSeq" id="WP_116235595.1">
    <property type="nucleotide sequence ID" value="NZ_QRDP01000004.1"/>
</dbReference>
<dbReference type="PROSITE" id="PS50110">
    <property type="entry name" value="RESPONSE_REGULATORY"/>
    <property type="match status" value="1"/>
</dbReference>